<dbReference type="EMBL" id="HG937693">
    <property type="protein sequence ID" value="CDP35617.1"/>
    <property type="molecule type" value="Genomic_DNA"/>
</dbReference>
<accession>A0A060T9Q9</accession>
<dbReference type="PRINTS" id="PR00171">
    <property type="entry name" value="SUGRTRNSPORT"/>
</dbReference>
<feature type="transmembrane region" description="Helical" evidence="8">
    <location>
        <begin position="412"/>
        <end position="437"/>
    </location>
</feature>
<organism evidence="10">
    <name type="scientific">Blastobotrys adeninivorans</name>
    <name type="common">Yeast</name>
    <name type="synonym">Arxula adeninivorans</name>
    <dbReference type="NCBI Taxonomy" id="409370"/>
    <lineage>
        <taxon>Eukaryota</taxon>
        <taxon>Fungi</taxon>
        <taxon>Dikarya</taxon>
        <taxon>Ascomycota</taxon>
        <taxon>Saccharomycotina</taxon>
        <taxon>Dipodascomycetes</taxon>
        <taxon>Dipodascales</taxon>
        <taxon>Trichomonascaceae</taxon>
        <taxon>Blastobotrys</taxon>
    </lineage>
</organism>
<feature type="transmembrane region" description="Helical" evidence="8">
    <location>
        <begin position="377"/>
        <end position="400"/>
    </location>
</feature>
<dbReference type="InterPro" id="IPR050360">
    <property type="entry name" value="MFS_Sugar_Transporters"/>
</dbReference>
<feature type="transmembrane region" description="Helical" evidence="8">
    <location>
        <begin position="203"/>
        <end position="224"/>
    </location>
</feature>
<keyword evidence="6 8" id="KW-0472">Membrane</keyword>
<dbReference type="InterPro" id="IPR005828">
    <property type="entry name" value="MFS_sugar_transport-like"/>
</dbReference>
<feature type="transmembrane region" description="Helical" evidence="8">
    <location>
        <begin position="164"/>
        <end position="183"/>
    </location>
</feature>
<feature type="transmembrane region" description="Helical" evidence="8">
    <location>
        <begin position="108"/>
        <end position="126"/>
    </location>
</feature>
<dbReference type="InterPro" id="IPR036259">
    <property type="entry name" value="MFS_trans_sf"/>
</dbReference>
<evidence type="ECO:0000313" key="10">
    <source>
        <dbReference type="EMBL" id="CDP35617.1"/>
    </source>
</evidence>
<dbReference type="InterPro" id="IPR003663">
    <property type="entry name" value="Sugar/inositol_transpt"/>
</dbReference>
<dbReference type="AlphaFoldDB" id="A0A060T9Q9"/>
<feature type="transmembrane region" description="Helical" evidence="8">
    <location>
        <begin position="73"/>
        <end position="96"/>
    </location>
</feature>
<reference evidence="10" key="1">
    <citation type="submission" date="2014-02" db="EMBL/GenBank/DDBJ databases">
        <authorList>
            <person name="Genoscope - CEA"/>
        </authorList>
    </citation>
    <scope>NUCLEOTIDE SEQUENCE</scope>
    <source>
        <strain evidence="10">LS3</strain>
    </source>
</reference>
<dbReference type="PROSITE" id="PS00217">
    <property type="entry name" value="SUGAR_TRANSPORT_2"/>
    <property type="match status" value="1"/>
</dbReference>
<dbReference type="PROSITE" id="PS00216">
    <property type="entry name" value="SUGAR_TRANSPORT_1"/>
    <property type="match status" value="1"/>
</dbReference>
<evidence type="ECO:0000256" key="5">
    <source>
        <dbReference type="ARBA" id="ARBA00022989"/>
    </source>
</evidence>
<dbReference type="NCBIfam" id="TIGR00879">
    <property type="entry name" value="SP"/>
    <property type="match status" value="1"/>
</dbReference>
<evidence type="ECO:0000256" key="2">
    <source>
        <dbReference type="ARBA" id="ARBA00010992"/>
    </source>
</evidence>
<dbReference type="InterPro" id="IPR020846">
    <property type="entry name" value="MFS_dom"/>
</dbReference>
<feature type="domain" description="Major facilitator superfamily (MFS) profile" evidence="9">
    <location>
        <begin position="32"/>
        <end position="503"/>
    </location>
</feature>
<keyword evidence="4 8" id="KW-0812">Transmembrane</keyword>
<evidence type="ECO:0000256" key="7">
    <source>
        <dbReference type="RuleBase" id="RU003346"/>
    </source>
</evidence>
<protein>
    <submittedName>
        <fullName evidence="10">ARAD1C39600p</fullName>
    </submittedName>
</protein>
<evidence type="ECO:0000256" key="3">
    <source>
        <dbReference type="ARBA" id="ARBA00022448"/>
    </source>
</evidence>
<feature type="transmembrane region" description="Helical" evidence="8">
    <location>
        <begin position="132"/>
        <end position="152"/>
    </location>
</feature>
<gene>
    <name evidence="10" type="ORF">GNLVRS02_ARAD1C39600g</name>
</gene>
<dbReference type="PROSITE" id="PS50850">
    <property type="entry name" value="MFS"/>
    <property type="match status" value="1"/>
</dbReference>
<dbReference type="Gene3D" id="1.20.1250.20">
    <property type="entry name" value="MFS general substrate transporter like domains"/>
    <property type="match status" value="1"/>
</dbReference>
<name>A0A060T9Q9_BLAAD</name>
<sequence>MDIETVIAERRLALAGKSGLAGLVANGKTFGIAIFASMGGLVYGYNQGMFGQVLSMNSFGKEIGSESIADDPILQGLLTSILELGAWVGCLLNSYLADRFGRKNTVNIAVAFFCIGVIVQACSHGGNYDYILGGRFVTGIGVGSLSMIVPLYNGELSPPEIRGSLVAIQQLSITFGIMVAYWITYGTNYIGGTGDSQSDAAWLVPITIQIVPALALVIGFTFFMPQSPRWLITRGREDEALAVLAKLRGLPADHELVRMEYLEVIAQQRFENEVSVKNFPDLQGNDAKSKFKLGVKQYTSMLTHKPTFKRVMTACLVMVFQQWTGVNFILYYAPFIFASLGLGGSTTSLLASGVVGIVMFLATIPAVLWVDQVGRKPVLVSGALLMGMCHFIVAGIIGGFHANFDNNPGAGWAAVVFVWLFAIFFGYSWGPCAWVFVAEVFPLGNRARGIAIGASSNWANNFAVAMSTPDFVAKTKQYGAYIFLGLMCVFGAIYIQFFTPETKGKTLEEIDKEFGDTSGVAEEEKKMYLRIVEEVGLLDLANQTAGVVENRRYSSEKAGIVTAHSEASQ</sequence>
<evidence type="ECO:0000256" key="8">
    <source>
        <dbReference type="SAM" id="Phobius"/>
    </source>
</evidence>
<dbReference type="PANTHER" id="PTHR48022">
    <property type="entry name" value="PLASTIDIC GLUCOSE TRANSPORTER 4"/>
    <property type="match status" value="1"/>
</dbReference>
<dbReference type="SUPFAM" id="SSF103473">
    <property type="entry name" value="MFS general substrate transporter"/>
    <property type="match status" value="1"/>
</dbReference>
<dbReference type="GO" id="GO:0005351">
    <property type="term" value="F:carbohydrate:proton symporter activity"/>
    <property type="evidence" value="ECO:0007669"/>
    <property type="project" value="TreeGrafter"/>
</dbReference>
<feature type="transmembrane region" description="Helical" evidence="8">
    <location>
        <begin position="478"/>
        <end position="497"/>
    </location>
</feature>
<keyword evidence="3 7" id="KW-0813">Transport</keyword>
<dbReference type="PhylomeDB" id="A0A060T9Q9"/>
<feature type="transmembrane region" description="Helical" evidence="8">
    <location>
        <begin position="311"/>
        <end position="337"/>
    </location>
</feature>
<dbReference type="PANTHER" id="PTHR48022:SF2">
    <property type="entry name" value="PLASTIDIC GLUCOSE TRANSPORTER 4"/>
    <property type="match status" value="1"/>
</dbReference>
<dbReference type="FunFam" id="1.20.1250.20:FF:000026">
    <property type="entry name" value="MFS quinate transporter QutD"/>
    <property type="match status" value="1"/>
</dbReference>
<evidence type="ECO:0000259" key="9">
    <source>
        <dbReference type="PROSITE" id="PS50850"/>
    </source>
</evidence>
<comment type="subcellular location">
    <subcellularLocation>
        <location evidence="1">Membrane</location>
        <topology evidence="1">Multi-pass membrane protein</topology>
    </subcellularLocation>
</comment>
<proteinExistence type="inferred from homology"/>
<dbReference type="Pfam" id="PF00083">
    <property type="entry name" value="Sugar_tr"/>
    <property type="match status" value="1"/>
</dbReference>
<evidence type="ECO:0000256" key="1">
    <source>
        <dbReference type="ARBA" id="ARBA00004141"/>
    </source>
</evidence>
<feature type="transmembrane region" description="Helical" evidence="8">
    <location>
        <begin position="349"/>
        <end position="370"/>
    </location>
</feature>
<comment type="similarity">
    <text evidence="2 7">Belongs to the major facilitator superfamily. Sugar transporter (TC 2.A.1.1) family.</text>
</comment>
<reference evidence="10" key="2">
    <citation type="submission" date="2014-06" db="EMBL/GenBank/DDBJ databases">
        <title>The complete genome of Blastobotrys (Arxula) adeninivorans LS3 - a yeast of biotechnological interest.</title>
        <authorList>
            <person name="Kunze G."/>
            <person name="Gaillardin C."/>
            <person name="Czernicka M."/>
            <person name="Durrens P."/>
            <person name="Martin T."/>
            <person name="Boer E."/>
            <person name="Gabaldon T."/>
            <person name="Cruz J."/>
            <person name="Talla E."/>
            <person name="Marck C."/>
            <person name="Goffeau A."/>
            <person name="Barbe V."/>
            <person name="Baret P."/>
            <person name="Baronian K."/>
            <person name="Beier S."/>
            <person name="Bleykasten C."/>
            <person name="Bode R."/>
            <person name="Casaregola S."/>
            <person name="Despons L."/>
            <person name="Fairhead C."/>
            <person name="Giersberg M."/>
            <person name="Gierski P."/>
            <person name="Hahnel U."/>
            <person name="Hartmann A."/>
            <person name="Jankowska D."/>
            <person name="Jubin C."/>
            <person name="Jung P."/>
            <person name="Lafontaine I."/>
            <person name="Leh-Louis V."/>
            <person name="Lemaire M."/>
            <person name="Marcet-Houben M."/>
            <person name="Mascher M."/>
            <person name="Morel G."/>
            <person name="Richard G.-F."/>
            <person name="Riechen J."/>
            <person name="Sacerdot C."/>
            <person name="Sarkar A."/>
            <person name="Savel G."/>
            <person name="Schacherer J."/>
            <person name="Sherman D."/>
            <person name="Straub M.-L."/>
            <person name="Stein N."/>
            <person name="Thierry A."/>
            <person name="Trautwein-Schult A."/>
            <person name="Westhof E."/>
            <person name="Worch S."/>
            <person name="Dujon B."/>
            <person name="Souciet J.-L."/>
            <person name="Wincker P."/>
            <person name="Scholz U."/>
            <person name="Neuveglise N."/>
        </authorList>
    </citation>
    <scope>NUCLEOTIDE SEQUENCE</scope>
    <source>
        <strain evidence="10">LS3</strain>
    </source>
</reference>
<evidence type="ECO:0000256" key="4">
    <source>
        <dbReference type="ARBA" id="ARBA00022692"/>
    </source>
</evidence>
<dbReference type="GO" id="GO:0016020">
    <property type="term" value="C:membrane"/>
    <property type="evidence" value="ECO:0007669"/>
    <property type="project" value="UniProtKB-SubCell"/>
</dbReference>
<feature type="transmembrane region" description="Helical" evidence="8">
    <location>
        <begin position="20"/>
        <end position="45"/>
    </location>
</feature>
<keyword evidence="5 8" id="KW-1133">Transmembrane helix</keyword>
<evidence type="ECO:0000256" key="6">
    <source>
        <dbReference type="ARBA" id="ARBA00023136"/>
    </source>
</evidence>
<dbReference type="InterPro" id="IPR005829">
    <property type="entry name" value="Sugar_transporter_CS"/>
</dbReference>